<evidence type="ECO:0000313" key="6">
    <source>
        <dbReference type="EMBL" id="KAK6133138.1"/>
    </source>
</evidence>
<dbReference type="CDD" id="cd14859">
    <property type="entry name" value="PMEI_like"/>
    <property type="match status" value="1"/>
</dbReference>
<dbReference type="Gene3D" id="1.20.140.40">
    <property type="entry name" value="Invertase/pectin methylesterase inhibitor family protein"/>
    <property type="match status" value="1"/>
</dbReference>
<reference evidence="6 7" key="1">
    <citation type="journal article" date="2021" name="Comput. Struct. Biotechnol. J.">
        <title>De novo genome assembly of the potent medicinal plant Rehmannia glutinosa using nanopore technology.</title>
        <authorList>
            <person name="Ma L."/>
            <person name="Dong C."/>
            <person name="Song C."/>
            <person name="Wang X."/>
            <person name="Zheng X."/>
            <person name="Niu Y."/>
            <person name="Chen S."/>
            <person name="Feng W."/>
        </authorList>
    </citation>
    <scope>NUCLEOTIDE SEQUENCE [LARGE SCALE GENOMIC DNA]</scope>
    <source>
        <strain evidence="6">DH-2019</strain>
    </source>
</reference>
<dbReference type="Proteomes" id="UP001318860">
    <property type="component" value="Unassembled WGS sequence"/>
</dbReference>
<sequence length="182" mass="20085">MAIFRSLPFFTFILSCSTSVLLLSAAAAAGTTDLATQICKNTTNYAFCRDVIFSDPHAAGADRDFLAYLIFRQAYLNATGTRDYIQSELKENESGRSSDTFSGLRKCLGYYKMAVQRLAEMLGDRDSDTFSGLDKLSLDVEGSARACRASVGTRWAGLTKRNEDLIKLSNMCLVVSKLYPYT</sequence>
<dbReference type="SUPFAM" id="SSF101148">
    <property type="entry name" value="Plant invertase/pectin methylesterase inhibitor"/>
    <property type="match status" value="1"/>
</dbReference>
<feature type="signal peptide" evidence="4">
    <location>
        <begin position="1"/>
        <end position="28"/>
    </location>
</feature>
<comment type="similarity">
    <text evidence="3">Belongs to the PMEI family.</text>
</comment>
<keyword evidence="1 4" id="KW-0732">Signal</keyword>
<protein>
    <recommendedName>
        <fullName evidence="5">Pectinesterase inhibitor domain-containing protein</fullName>
    </recommendedName>
</protein>
<evidence type="ECO:0000256" key="4">
    <source>
        <dbReference type="SAM" id="SignalP"/>
    </source>
</evidence>
<accession>A0ABR0VDG9</accession>
<dbReference type="PANTHER" id="PTHR35357:SF8">
    <property type="entry name" value="OS01G0111000 PROTEIN"/>
    <property type="match status" value="1"/>
</dbReference>
<feature type="domain" description="Pectinesterase inhibitor" evidence="5">
    <location>
        <begin position="30"/>
        <end position="175"/>
    </location>
</feature>
<evidence type="ECO:0000259" key="5">
    <source>
        <dbReference type="SMART" id="SM00856"/>
    </source>
</evidence>
<dbReference type="SMART" id="SM00856">
    <property type="entry name" value="PMEI"/>
    <property type="match status" value="1"/>
</dbReference>
<dbReference type="Pfam" id="PF04043">
    <property type="entry name" value="PMEI"/>
    <property type="match status" value="1"/>
</dbReference>
<dbReference type="NCBIfam" id="TIGR01614">
    <property type="entry name" value="PME_inhib"/>
    <property type="match status" value="1"/>
</dbReference>
<evidence type="ECO:0000256" key="3">
    <source>
        <dbReference type="ARBA" id="ARBA00038471"/>
    </source>
</evidence>
<evidence type="ECO:0000256" key="1">
    <source>
        <dbReference type="ARBA" id="ARBA00022729"/>
    </source>
</evidence>
<dbReference type="EMBL" id="JABTTQ020001229">
    <property type="protein sequence ID" value="KAK6133138.1"/>
    <property type="molecule type" value="Genomic_DNA"/>
</dbReference>
<dbReference type="PROSITE" id="PS51257">
    <property type="entry name" value="PROKAR_LIPOPROTEIN"/>
    <property type="match status" value="1"/>
</dbReference>
<dbReference type="PANTHER" id="PTHR35357">
    <property type="entry name" value="OS02G0537100 PROTEIN"/>
    <property type="match status" value="1"/>
</dbReference>
<evidence type="ECO:0000256" key="2">
    <source>
        <dbReference type="ARBA" id="ARBA00023157"/>
    </source>
</evidence>
<dbReference type="InterPro" id="IPR006501">
    <property type="entry name" value="Pectinesterase_inhib_dom"/>
</dbReference>
<keyword evidence="2" id="KW-1015">Disulfide bond</keyword>
<proteinExistence type="inferred from homology"/>
<evidence type="ECO:0000313" key="7">
    <source>
        <dbReference type="Proteomes" id="UP001318860"/>
    </source>
</evidence>
<feature type="chain" id="PRO_5046695156" description="Pectinesterase inhibitor domain-containing protein" evidence="4">
    <location>
        <begin position="29"/>
        <end position="182"/>
    </location>
</feature>
<comment type="caution">
    <text evidence="6">The sequence shown here is derived from an EMBL/GenBank/DDBJ whole genome shotgun (WGS) entry which is preliminary data.</text>
</comment>
<organism evidence="6 7">
    <name type="scientific">Rehmannia glutinosa</name>
    <name type="common">Chinese foxglove</name>
    <dbReference type="NCBI Taxonomy" id="99300"/>
    <lineage>
        <taxon>Eukaryota</taxon>
        <taxon>Viridiplantae</taxon>
        <taxon>Streptophyta</taxon>
        <taxon>Embryophyta</taxon>
        <taxon>Tracheophyta</taxon>
        <taxon>Spermatophyta</taxon>
        <taxon>Magnoliopsida</taxon>
        <taxon>eudicotyledons</taxon>
        <taxon>Gunneridae</taxon>
        <taxon>Pentapetalae</taxon>
        <taxon>asterids</taxon>
        <taxon>lamiids</taxon>
        <taxon>Lamiales</taxon>
        <taxon>Orobanchaceae</taxon>
        <taxon>Rehmannieae</taxon>
        <taxon>Rehmannia</taxon>
    </lineage>
</organism>
<dbReference type="InterPro" id="IPR035513">
    <property type="entry name" value="Invertase/methylesterase_inhib"/>
</dbReference>
<keyword evidence="7" id="KW-1185">Reference proteome</keyword>
<gene>
    <name evidence="6" type="ORF">DH2020_033177</name>
</gene>
<name>A0ABR0VDG9_REHGL</name>